<dbReference type="Gene3D" id="3.90.230.10">
    <property type="entry name" value="Creatinase/methionine aminopeptidase superfamily"/>
    <property type="match status" value="1"/>
</dbReference>
<dbReference type="FunFam" id="3.40.350.10:FF:000003">
    <property type="entry name" value="Xaa-pro aminopeptidase P"/>
    <property type="match status" value="1"/>
</dbReference>
<feature type="domain" description="Creatinase N-terminal" evidence="5">
    <location>
        <begin position="69"/>
        <end position="182"/>
    </location>
</feature>
<dbReference type="InterPro" id="IPR036005">
    <property type="entry name" value="Creatinase/aminopeptidase-like"/>
</dbReference>
<evidence type="ECO:0000259" key="6">
    <source>
        <dbReference type="Pfam" id="PF16188"/>
    </source>
</evidence>
<dbReference type="InterPro" id="IPR029149">
    <property type="entry name" value="Creatin/AminoP/Spt16_N"/>
</dbReference>
<dbReference type="PANTHER" id="PTHR43763">
    <property type="entry name" value="XAA-PRO AMINOPEPTIDASE 1"/>
    <property type="match status" value="1"/>
</dbReference>
<evidence type="ECO:0000259" key="5">
    <source>
        <dbReference type="Pfam" id="PF01321"/>
    </source>
</evidence>
<feature type="domain" description="Peptidase M24" evidence="4">
    <location>
        <begin position="379"/>
        <end position="595"/>
    </location>
</feature>
<dbReference type="Pfam" id="PF00557">
    <property type="entry name" value="Peptidase_M24"/>
    <property type="match status" value="1"/>
</dbReference>
<dbReference type="Pfam" id="PF01321">
    <property type="entry name" value="Creatinase_N"/>
    <property type="match status" value="1"/>
</dbReference>
<gene>
    <name evidence="7" type="ORF">MELIAE_LOCUS4937</name>
</gene>
<dbReference type="SUPFAM" id="SSF55920">
    <property type="entry name" value="Creatinase/aminopeptidase"/>
    <property type="match status" value="1"/>
</dbReference>
<reference evidence="7" key="1">
    <citation type="submission" date="2021-12" db="EMBL/GenBank/DDBJ databases">
        <authorList>
            <person name="King R."/>
        </authorList>
    </citation>
    <scope>NUCLEOTIDE SEQUENCE</scope>
</reference>
<dbReference type="InterPro" id="IPR032416">
    <property type="entry name" value="Peptidase_M24_C"/>
</dbReference>
<dbReference type="InterPro" id="IPR033740">
    <property type="entry name" value="Pept_M24B"/>
</dbReference>
<dbReference type="Gene3D" id="3.40.350.10">
    <property type="entry name" value="Creatinase/prolidase N-terminal domain"/>
    <property type="match status" value="2"/>
</dbReference>
<evidence type="ECO:0000256" key="2">
    <source>
        <dbReference type="ARBA" id="ARBA00022723"/>
    </source>
</evidence>
<evidence type="ECO:0000313" key="7">
    <source>
        <dbReference type="EMBL" id="CAH0552784.1"/>
    </source>
</evidence>
<dbReference type="Pfam" id="PF16188">
    <property type="entry name" value="Peptidase_M24_C"/>
    <property type="match status" value="1"/>
</dbReference>
<keyword evidence="2" id="KW-0479">Metal-binding</keyword>
<dbReference type="GO" id="GO:0005737">
    <property type="term" value="C:cytoplasm"/>
    <property type="evidence" value="ECO:0007669"/>
    <property type="project" value="UniProtKB-ARBA"/>
</dbReference>
<sequence length="701" mass="80958">MDFNFKIIGLIICIYFTFCSGYNEELKIKGELRKACSKRGHIRQPERRVNTTTRLIELRKLMKSELTLGTSAIDAYIVFSGDEHQSVDCDEYDRRREYISGFSGSYGDAIITQEKAVLWTDGRYHLQADEQINCGWLLMREGHKSIPTRAQWLKEQLPFGGRVGVDPRIISEYQWLELKNEFLEGHLKLVALNVSLIDIIWKPEERPKRRNKDVFVWDLQYAGKNYSRKLSEVRDEMKKEGADAMIVTALDEISWLLNIKGRDVPYSPFVRSYVIIEKYDVYLYVNRSQLVRNNVTQYLQAPMPFTVTDTVIIKDYQDIWPDLRTKSQKYEKILVPTKCVYSAGASHAIYTHIPVNKILPRQSPIVYLKAIKNPVEIKGMRHAQIVDAAALCDCLAYFEKRFSLGDSFTEMDMAKILDTYRYEQNLSLGNSFRTIVGFASNAAQPHYEPTVNTNFKIFDNSTVVLDSGGQYFSGTTDVTRTLHFGTPTEDEKEAYTRVLIGSIQLSTLIFPSNMRMSGVDVLSRSPLWEVGLDYLHETGHGIGAFLEVHESPIKIHYNSDVSSQQEFKPGYFFSNEPGLYREGEFGVRLENILEVIEKPWLPHSSGHEFLGFKIITLVPYEPKLIKLSLLSVQHRRWLNHYNEQVRIHVGTELKRQNRMEGFYWMMSKTEHIPEYGHSNIISSQPVIICLANTFLFILFII</sequence>
<dbReference type="EMBL" id="OV121134">
    <property type="protein sequence ID" value="CAH0552784.1"/>
    <property type="molecule type" value="Genomic_DNA"/>
</dbReference>
<evidence type="ECO:0000313" key="8">
    <source>
        <dbReference type="Proteomes" id="UP001154078"/>
    </source>
</evidence>
<dbReference type="Proteomes" id="UP001154078">
    <property type="component" value="Chromosome 3"/>
</dbReference>
<protein>
    <submittedName>
        <fullName evidence="7">Uncharacterized protein</fullName>
    </submittedName>
</protein>
<dbReference type="PANTHER" id="PTHR43763:SF6">
    <property type="entry name" value="XAA-PRO AMINOPEPTIDASE 1"/>
    <property type="match status" value="1"/>
</dbReference>
<dbReference type="GO" id="GO:0046872">
    <property type="term" value="F:metal ion binding"/>
    <property type="evidence" value="ECO:0007669"/>
    <property type="project" value="UniProtKB-KW"/>
</dbReference>
<dbReference type="GO" id="GO:0070006">
    <property type="term" value="F:metalloaminopeptidase activity"/>
    <property type="evidence" value="ECO:0007669"/>
    <property type="project" value="InterPro"/>
</dbReference>
<proteinExistence type="inferred from homology"/>
<feature type="domain" description="Peptidase M24 C-terminal" evidence="6">
    <location>
        <begin position="608"/>
        <end position="672"/>
    </location>
</feature>
<dbReference type="OrthoDB" id="9995434at2759"/>
<dbReference type="SUPFAM" id="SSF53092">
    <property type="entry name" value="Creatinase/prolidase N-terminal domain"/>
    <property type="match status" value="1"/>
</dbReference>
<dbReference type="InterPro" id="IPR000587">
    <property type="entry name" value="Creatinase_N"/>
</dbReference>
<dbReference type="Pfam" id="PF16189">
    <property type="entry name" value="Creatinase_N_2"/>
    <property type="match status" value="1"/>
</dbReference>
<comment type="similarity">
    <text evidence="1">Belongs to the peptidase M24B family.</text>
</comment>
<dbReference type="CDD" id="cd01085">
    <property type="entry name" value="APP"/>
    <property type="match status" value="1"/>
</dbReference>
<name>A0A9P0B0Z2_BRAAE</name>
<organism evidence="7 8">
    <name type="scientific">Brassicogethes aeneus</name>
    <name type="common">Rape pollen beetle</name>
    <name type="synonym">Meligethes aeneus</name>
    <dbReference type="NCBI Taxonomy" id="1431903"/>
    <lineage>
        <taxon>Eukaryota</taxon>
        <taxon>Metazoa</taxon>
        <taxon>Ecdysozoa</taxon>
        <taxon>Arthropoda</taxon>
        <taxon>Hexapoda</taxon>
        <taxon>Insecta</taxon>
        <taxon>Pterygota</taxon>
        <taxon>Neoptera</taxon>
        <taxon>Endopterygota</taxon>
        <taxon>Coleoptera</taxon>
        <taxon>Polyphaga</taxon>
        <taxon>Cucujiformia</taxon>
        <taxon>Nitidulidae</taxon>
        <taxon>Meligethinae</taxon>
        <taxon>Brassicogethes</taxon>
    </lineage>
</organism>
<keyword evidence="8" id="KW-1185">Reference proteome</keyword>
<dbReference type="FunFam" id="3.90.230.10:FF:000009">
    <property type="entry name" value="xaa-Pro aminopeptidase 2"/>
    <property type="match status" value="1"/>
</dbReference>
<dbReference type="InterPro" id="IPR050422">
    <property type="entry name" value="X-Pro_aminopeptidase_P"/>
</dbReference>
<dbReference type="InterPro" id="IPR000994">
    <property type="entry name" value="Pept_M24"/>
</dbReference>
<evidence type="ECO:0000259" key="4">
    <source>
        <dbReference type="Pfam" id="PF00557"/>
    </source>
</evidence>
<dbReference type="AlphaFoldDB" id="A0A9P0B0Z2"/>
<evidence type="ECO:0000256" key="3">
    <source>
        <dbReference type="ARBA" id="ARBA00022801"/>
    </source>
</evidence>
<keyword evidence="3" id="KW-0378">Hydrolase</keyword>
<accession>A0A9P0B0Z2</accession>
<evidence type="ECO:0000256" key="1">
    <source>
        <dbReference type="ARBA" id="ARBA00008766"/>
    </source>
</evidence>